<name>A0ABR0BMY9_PURLI</name>
<protein>
    <submittedName>
        <fullName evidence="2">Uncharacterized protein</fullName>
    </submittedName>
</protein>
<dbReference type="Proteomes" id="UP001287286">
    <property type="component" value="Unassembled WGS sequence"/>
</dbReference>
<reference evidence="2 3" key="1">
    <citation type="journal article" date="2024" name="Microbiol. Resour. Announc.">
        <title>Genome annotations for the ascomycete fungi Trichoderma harzianum, Trichoderma aggressivum, and Purpureocillium lilacinum.</title>
        <authorList>
            <person name="Beijen E.P.W."/>
            <person name="Ohm R.A."/>
        </authorList>
    </citation>
    <scope>NUCLEOTIDE SEQUENCE [LARGE SCALE GENOMIC DNA]</scope>
    <source>
        <strain evidence="2 3">CBS 150709</strain>
    </source>
</reference>
<evidence type="ECO:0000313" key="2">
    <source>
        <dbReference type="EMBL" id="KAK4084195.1"/>
    </source>
</evidence>
<feature type="compositionally biased region" description="Polar residues" evidence="1">
    <location>
        <begin position="329"/>
        <end position="342"/>
    </location>
</feature>
<feature type="region of interest" description="Disordered" evidence="1">
    <location>
        <begin position="329"/>
        <end position="359"/>
    </location>
</feature>
<accession>A0ABR0BMY9</accession>
<evidence type="ECO:0000256" key="1">
    <source>
        <dbReference type="SAM" id="MobiDB-lite"/>
    </source>
</evidence>
<keyword evidence="3" id="KW-1185">Reference proteome</keyword>
<dbReference type="EMBL" id="JAWRVI010000052">
    <property type="protein sequence ID" value="KAK4084195.1"/>
    <property type="molecule type" value="Genomic_DNA"/>
</dbReference>
<proteinExistence type="predicted"/>
<gene>
    <name evidence="2" type="ORF">Purlil1_10378</name>
</gene>
<organism evidence="2 3">
    <name type="scientific">Purpureocillium lilacinum</name>
    <name type="common">Paecilomyces lilacinus</name>
    <dbReference type="NCBI Taxonomy" id="33203"/>
    <lineage>
        <taxon>Eukaryota</taxon>
        <taxon>Fungi</taxon>
        <taxon>Dikarya</taxon>
        <taxon>Ascomycota</taxon>
        <taxon>Pezizomycotina</taxon>
        <taxon>Sordariomycetes</taxon>
        <taxon>Hypocreomycetidae</taxon>
        <taxon>Hypocreales</taxon>
        <taxon>Ophiocordycipitaceae</taxon>
        <taxon>Purpureocillium</taxon>
    </lineage>
</organism>
<comment type="caution">
    <text evidence="2">The sequence shown here is derived from an EMBL/GenBank/DDBJ whole genome shotgun (WGS) entry which is preliminary data.</text>
</comment>
<sequence>MDSSASLATGLSSKGTLPGWHGAAWSSQSGSVSWFEDGKDASSHLLSAVGCLLLIVLRRALPTQIDPPRRPDGDDIDAARAIGETPQPAGTKQPADGGKWCLVATRTPKAQHQRSPEVSLSFALGLDAVAAESLGTLVERPPSGRPGQLVPAARHRTRVRRPILPSTGIDEEPERLSHCCRNGMLATVATSPGRVQAVVPKPCVGGSRGRSDRITEISVCSPSCPHEPNLEFPVVGQPSRKHRFVQPSQALLHQTPSGCMEMQVASIYASTPSGAAMRICLGRCRTPGFANLHGVRSTRPRASKLTPDRRLVSDPNSAGEVRNVLLSQSVNQSIPTRRTTGLNDGRLAQGNSQSPMQLCPGGTVFSARWNTVRLTRRHPPSGL</sequence>
<evidence type="ECO:0000313" key="3">
    <source>
        <dbReference type="Proteomes" id="UP001287286"/>
    </source>
</evidence>